<evidence type="ECO:0000259" key="1">
    <source>
        <dbReference type="Pfam" id="PF20241"/>
    </source>
</evidence>
<evidence type="ECO:0000313" key="3">
    <source>
        <dbReference type="Proteomes" id="UP000011116"/>
    </source>
</evidence>
<dbReference type="Gramene" id="HORVU.MOREX.r3.4HG0349640.1">
    <property type="protein sequence ID" value="HORVU.MOREX.r3.4HG0349640.1.CDS1"/>
    <property type="gene ID" value="HORVU.MOREX.r3.4HG0349640"/>
</dbReference>
<dbReference type="EnsemblPlants" id="HORVU.MOREX.r3.4HG0349640.1">
    <property type="protein sequence ID" value="HORVU.MOREX.r3.4HG0349640.1.CDS1"/>
    <property type="gene ID" value="HORVU.MOREX.r3.4HG0349640"/>
</dbReference>
<feature type="domain" description="DUF6598" evidence="1">
    <location>
        <begin position="7"/>
        <end position="161"/>
    </location>
</feature>
<accession>A0A8I6XDC9</accession>
<protein>
    <recommendedName>
        <fullName evidence="1">DUF6598 domain-containing protein</fullName>
    </recommendedName>
</protein>
<reference evidence="3" key="1">
    <citation type="journal article" date="2012" name="Nature">
        <title>A physical, genetic and functional sequence assembly of the barley genome.</title>
        <authorList>
            <consortium name="The International Barley Genome Sequencing Consortium"/>
            <person name="Mayer K.F."/>
            <person name="Waugh R."/>
            <person name="Brown J.W."/>
            <person name="Schulman A."/>
            <person name="Langridge P."/>
            <person name="Platzer M."/>
            <person name="Fincher G.B."/>
            <person name="Muehlbauer G.J."/>
            <person name="Sato K."/>
            <person name="Close T.J."/>
            <person name="Wise R.P."/>
            <person name="Stein N."/>
        </authorList>
    </citation>
    <scope>NUCLEOTIDE SEQUENCE [LARGE SCALE GENOMIC DNA]</scope>
    <source>
        <strain evidence="3">cv. Morex</strain>
    </source>
</reference>
<reference evidence="2" key="2">
    <citation type="submission" date="2020-10" db="EMBL/GenBank/DDBJ databases">
        <authorList>
            <person name="Scholz U."/>
            <person name="Mascher M."/>
            <person name="Fiebig A."/>
        </authorList>
    </citation>
    <scope>NUCLEOTIDE SEQUENCE [LARGE SCALE GENOMIC DNA]</scope>
    <source>
        <strain evidence="2">cv. Morex</strain>
    </source>
</reference>
<sequence length="205" mass="22163">MQSFTDLVLTGPYVAISADGESFAFKVNISGSDEFDDTNEGTLWEFIVDDVDNVVESSIATDDGDILVTYAVLGNAVEANVQVYLVHFRDTTNTSTHVHGKISVHIPLYGADYKVWLLSCQDDEKVELIPSSAGSIVPLARSIVAVPIGSPLMVKVSLLATPTPTNQDSTLFLQGNLNFSFGDQTLGFHTAIGKLMVRVDVTHRV</sequence>
<dbReference type="PANTHER" id="PTHR33065:SF184">
    <property type="entry name" value="DUF6598 DOMAIN-CONTAINING PROTEIN"/>
    <property type="match status" value="1"/>
</dbReference>
<dbReference type="PANTHER" id="PTHR33065">
    <property type="entry name" value="OS07G0486400 PROTEIN"/>
    <property type="match status" value="1"/>
</dbReference>
<dbReference type="Pfam" id="PF20241">
    <property type="entry name" value="DUF6598"/>
    <property type="match status" value="1"/>
</dbReference>
<evidence type="ECO:0000313" key="2">
    <source>
        <dbReference type="EnsemblPlants" id="HORVU.MOREX.r3.4HG0349640.1.CDS1"/>
    </source>
</evidence>
<organism evidence="2 3">
    <name type="scientific">Hordeum vulgare subsp. vulgare</name>
    <name type="common">Domesticated barley</name>
    <dbReference type="NCBI Taxonomy" id="112509"/>
    <lineage>
        <taxon>Eukaryota</taxon>
        <taxon>Viridiplantae</taxon>
        <taxon>Streptophyta</taxon>
        <taxon>Embryophyta</taxon>
        <taxon>Tracheophyta</taxon>
        <taxon>Spermatophyta</taxon>
        <taxon>Magnoliopsida</taxon>
        <taxon>Liliopsida</taxon>
        <taxon>Poales</taxon>
        <taxon>Poaceae</taxon>
        <taxon>BOP clade</taxon>
        <taxon>Pooideae</taxon>
        <taxon>Triticodae</taxon>
        <taxon>Triticeae</taxon>
        <taxon>Hordeinae</taxon>
        <taxon>Hordeum</taxon>
    </lineage>
</organism>
<dbReference type="Gramene" id="HORVU.MOREX.r2.4HG0291710.1">
    <property type="protein sequence ID" value="HORVU.MOREX.r2.4HG0291710.1.CDS.1"/>
    <property type="gene ID" value="HORVU.MOREX.r2.4HG0291710"/>
</dbReference>
<dbReference type="InterPro" id="IPR046533">
    <property type="entry name" value="DUF6598"/>
</dbReference>
<dbReference type="Proteomes" id="UP000011116">
    <property type="component" value="Chromosome 4H"/>
</dbReference>
<proteinExistence type="predicted"/>
<dbReference type="AlphaFoldDB" id="A0A8I6XDC9"/>
<keyword evidence="3" id="KW-1185">Reference proteome</keyword>
<name>A0A8I6XDC9_HORVV</name>
<reference evidence="2" key="3">
    <citation type="submission" date="2022-01" db="UniProtKB">
        <authorList>
            <consortium name="EnsemblPlants"/>
        </authorList>
    </citation>
    <scope>IDENTIFICATION</scope>
    <source>
        <strain evidence="2">subsp. vulgare</strain>
    </source>
</reference>